<evidence type="ECO:0000313" key="3">
    <source>
        <dbReference type="Proteomes" id="UP001548713"/>
    </source>
</evidence>
<dbReference type="RefSeq" id="WP_353985153.1">
    <property type="nucleotide sequence ID" value="NZ_JBEWLY010000023.1"/>
</dbReference>
<evidence type="ECO:0000313" key="2">
    <source>
        <dbReference type="EMBL" id="MET1756666.1"/>
    </source>
</evidence>
<dbReference type="InterPro" id="IPR019587">
    <property type="entry name" value="Polyketide_cyclase/dehydratase"/>
</dbReference>
<reference evidence="2 3" key="1">
    <citation type="submission" date="2024-07" db="EMBL/GenBank/DDBJ databases">
        <title>Novosphingobium kalidii RD2P27.</title>
        <authorList>
            <person name="Sun J.-Q."/>
        </authorList>
    </citation>
    <scope>NUCLEOTIDE SEQUENCE [LARGE SCALE GENOMIC DNA]</scope>
    <source>
        <strain evidence="2 3">RD2P27</strain>
    </source>
</reference>
<organism evidence="2 3">
    <name type="scientific">Novosphingobium kalidii</name>
    <dbReference type="NCBI Taxonomy" id="3230299"/>
    <lineage>
        <taxon>Bacteria</taxon>
        <taxon>Pseudomonadati</taxon>
        <taxon>Pseudomonadota</taxon>
        <taxon>Alphaproteobacteria</taxon>
        <taxon>Sphingomonadales</taxon>
        <taxon>Sphingomonadaceae</taxon>
        <taxon>Novosphingobium</taxon>
    </lineage>
</organism>
<dbReference type="SUPFAM" id="SSF55961">
    <property type="entry name" value="Bet v1-like"/>
    <property type="match status" value="1"/>
</dbReference>
<name>A0ABV2D466_9SPHN</name>
<dbReference type="PANTHER" id="PTHR33824">
    <property type="entry name" value="POLYKETIDE CYCLASE/DEHYDRASE AND LIPID TRANSPORT SUPERFAMILY PROTEIN"/>
    <property type="match status" value="1"/>
</dbReference>
<dbReference type="Gene3D" id="3.30.530.20">
    <property type="match status" value="1"/>
</dbReference>
<protein>
    <submittedName>
        <fullName evidence="2">SRPBCC family protein</fullName>
    </submittedName>
</protein>
<dbReference type="Pfam" id="PF10604">
    <property type="entry name" value="Polyketide_cyc2"/>
    <property type="match status" value="1"/>
</dbReference>
<dbReference type="EMBL" id="JBEWLY010000023">
    <property type="protein sequence ID" value="MET1756666.1"/>
    <property type="molecule type" value="Genomic_DNA"/>
</dbReference>
<sequence>MSGQARNGLWATAGLAGLMVAAGAGAVLTARSARENKKRETSPDDAPGFTARRGFGAYDVDGRTVTIARPRQELYSFWREFENLATFMENVVSVQRTGDNGRAVWTIRAPAGKTVEVETEIVREQPGELIAWRSVPGSQIDTEGRVTFKDAPGERGTRVSTRIAYKPPAGELGRAVAKLFMREPQVQARHDLKRLKMLMEAGEIATSARRNDQTRAAKQNSKQEEMA</sequence>
<proteinExistence type="predicted"/>
<accession>A0ABV2D466</accession>
<gene>
    <name evidence="2" type="ORF">ABVV53_14575</name>
</gene>
<keyword evidence="3" id="KW-1185">Reference proteome</keyword>
<feature type="compositionally biased region" description="Basic and acidic residues" evidence="1">
    <location>
        <begin position="32"/>
        <end position="42"/>
    </location>
</feature>
<dbReference type="PANTHER" id="PTHR33824:SF7">
    <property type="entry name" value="POLYKETIDE CYCLASE_DEHYDRASE AND LIPID TRANSPORT SUPERFAMILY PROTEIN"/>
    <property type="match status" value="1"/>
</dbReference>
<feature type="compositionally biased region" description="Basic and acidic residues" evidence="1">
    <location>
        <begin position="209"/>
        <end position="227"/>
    </location>
</feature>
<feature type="region of interest" description="Disordered" evidence="1">
    <location>
        <begin position="204"/>
        <end position="227"/>
    </location>
</feature>
<dbReference type="CDD" id="cd07817">
    <property type="entry name" value="SRPBCC_8"/>
    <property type="match status" value="1"/>
</dbReference>
<comment type="caution">
    <text evidence="2">The sequence shown here is derived from an EMBL/GenBank/DDBJ whole genome shotgun (WGS) entry which is preliminary data.</text>
</comment>
<evidence type="ECO:0000256" key="1">
    <source>
        <dbReference type="SAM" id="MobiDB-lite"/>
    </source>
</evidence>
<dbReference type="InterPro" id="IPR023393">
    <property type="entry name" value="START-like_dom_sf"/>
</dbReference>
<dbReference type="Proteomes" id="UP001548713">
    <property type="component" value="Unassembled WGS sequence"/>
</dbReference>
<dbReference type="InterPro" id="IPR047137">
    <property type="entry name" value="ORF3"/>
</dbReference>
<feature type="region of interest" description="Disordered" evidence="1">
    <location>
        <begin position="31"/>
        <end position="53"/>
    </location>
</feature>